<organism evidence="1 2">
    <name type="scientific">Urocitellus parryii</name>
    <name type="common">Arctic ground squirrel</name>
    <name type="synonym">Spermophilus parryii</name>
    <dbReference type="NCBI Taxonomy" id="9999"/>
    <lineage>
        <taxon>Eukaryota</taxon>
        <taxon>Metazoa</taxon>
        <taxon>Chordata</taxon>
        <taxon>Craniata</taxon>
        <taxon>Vertebrata</taxon>
        <taxon>Euteleostomi</taxon>
        <taxon>Mammalia</taxon>
        <taxon>Eutheria</taxon>
        <taxon>Euarchontoglires</taxon>
        <taxon>Glires</taxon>
        <taxon>Rodentia</taxon>
        <taxon>Sciuromorpha</taxon>
        <taxon>Sciuridae</taxon>
        <taxon>Xerinae</taxon>
        <taxon>Marmotini</taxon>
        <taxon>Urocitellus</taxon>
    </lineage>
</organism>
<dbReference type="AlphaFoldDB" id="A0A8D2GNR2"/>
<evidence type="ECO:0000313" key="1">
    <source>
        <dbReference type="Ensembl" id="ENSUPAP00010000307.1"/>
    </source>
</evidence>
<evidence type="ECO:0000313" key="2">
    <source>
        <dbReference type="Proteomes" id="UP000694417"/>
    </source>
</evidence>
<reference evidence="1" key="1">
    <citation type="submission" date="2025-08" db="UniProtKB">
        <authorList>
            <consortium name="Ensembl"/>
        </authorList>
    </citation>
    <scope>IDENTIFICATION</scope>
</reference>
<proteinExistence type="predicted"/>
<reference evidence="1" key="2">
    <citation type="submission" date="2025-09" db="UniProtKB">
        <authorList>
            <consortium name="Ensembl"/>
        </authorList>
    </citation>
    <scope>IDENTIFICATION</scope>
</reference>
<protein>
    <submittedName>
        <fullName evidence="1">Uncharacterized protein</fullName>
    </submittedName>
</protein>
<accession>A0A8D2GNR2</accession>
<name>A0A8D2GNR2_UROPR</name>
<keyword evidence="2" id="KW-1185">Reference proteome</keyword>
<dbReference type="GeneTree" id="ENSGT01140000285183"/>
<dbReference type="Ensembl" id="ENSUPAT00010000341.1">
    <property type="protein sequence ID" value="ENSUPAP00010000307.1"/>
    <property type="gene ID" value="ENSUPAG00010000303.1"/>
</dbReference>
<sequence length="52" mass="5682">MLSSWGRFGWRVESFGSAPHPPFSPRPPCPYPAVVVPQRAPGETRNMALGAM</sequence>
<dbReference type="Proteomes" id="UP000694417">
    <property type="component" value="Unplaced"/>
</dbReference>